<organism evidence="2 3">
    <name type="scientific">Dyadobacter helix</name>
    <dbReference type="NCBI Taxonomy" id="2822344"/>
    <lineage>
        <taxon>Bacteria</taxon>
        <taxon>Pseudomonadati</taxon>
        <taxon>Bacteroidota</taxon>
        <taxon>Cytophagia</taxon>
        <taxon>Cytophagales</taxon>
        <taxon>Spirosomataceae</taxon>
        <taxon>Dyadobacter</taxon>
    </lineage>
</organism>
<protein>
    <recommendedName>
        <fullName evidence="1">Beta-lactamase-related domain-containing protein</fullName>
    </recommendedName>
</protein>
<feature type="domain" description="Beta-lactamase-related" evidence="1">
    <location>
        <begin position="48"/>
        <end position="329"/>
    </location>
</feature>
<gene>
    <name evidence="2" type="ORF">DYBT9275_02357</name>
</gene>
<dbReference type="PROSITE" id="PS51257">
    <property type="entry name" value="PROKAR_LIPOPROTEIN"/>
    <property type="match status" value="1"/>
</dbReference>
<dbReference type="InterPro" id="IPR001466">
    <property type="entry name" value="Beta-lactam-related"/>
</dbReference>
<dbReference type="Gene3D" id="3.40.710.10">
    <property type="entry name" value="DD-peptidase/beta-lactamase superfamily"/>
    <property type="match status" value="1"/>
</dbReference>
<proteinExistence type="predicted"/>
<dbReference type="InterPro" id="IPR050789">
    <property type="entry name" value="Diverse_Enzym_Activities"/>
</dbReference>
<dbReference type="Pfam" id="PF00144">
    <property type="entry name" value="Beta-lactamase"/>
    <property type="match status" value="1"/>
</dbReference>
<evidence type="ECO:0000313" key="2">
    <source>
        <dbReference type="EMBL" id="CAG4999973.1"/>
    </source>
</evidence>
<dbReference type="RefSeq" id="WP_215239001.1">
    <property type="nucleotide sequence ID" value="NZ_CAJRAF010000002.1"/>
</dbReference>
<dbReference type="InterPro" id="IPR012338">
    <property type="entry name" value="Beta-lactam/transpept-like"/>
</dbReference>
<dbReference type="AlphaFoldDB" id="A0A916N5U6"/>
<evidence type="ECO:0000313" key="3">
    <source>
        <dbReference type="Proteomes" id="UP000680038"/>
    </source>
</evidence>
<accession>A0A916N5U6</accession>
<dbReference type="PANTHER" id="PTHR43283">
    <property type="entry name" value="BETA-LACTAMASE-RELATED"/>
    <property type="match status" value="1"/>
</dbReference>
<sequence length="348" mass="37941">MKNILLVFIALVICSCRVEVGPDPEKPYDFTTVDQFIDQHASDYNNQVIVLVSQNGKLIYQKGIGLDTESVRPIASASKWLSAAVIMALVDDHKIALEDTVGKFLPIFTANGKGSITIRQLFSHTAGFDGDTPQGYEYQRQLTLAEAVDSIAVHTVLKFAPGTTFSYGSAGMHIGGRIAELVSGKQWQDLFEEKIGRPCKMVARYGSVTNPIIAGGVRTSAAAYLNFLEMIVNRGEYNGQQVLSENAVSVMLSDQTNGAVIYGTPYATNPFSPLPDNPVRYGMGNWLDVVDADGKVLETSSPGLFGTHPWQDSKNKIAGIIFTQTSPKKSNNTSLEVRKLIRDIVEND</sequence>
<name>A0A916N5U6_9BACT</name>
<reference evidence="2" key="1">
    <citation type="submission" date="2021-04" db="EMBL/GenBank/DDBJ databases">
        <authorList>
            <person name="Rodrigo-Torres L."/>
            <person name="Arahal R. D."/>
            <person name="Lucena T."/>
        </authorList>
    </citation>
    <scope>NUCLEOTIDE SEQUENCE</scope>
    <source>
        <strain evidence="2">CECT 9275</strain>
    </source>
</reference>
<dbReference type="EMBL" id="CAJRAF010000002">
    <property type="protein sequence ID" value="CAG4999973.1"/>
    <property type="molecule type" value="Genomic_DNA"/>
</dbReference>
<comment type="caution">
    <text evidence="2">The sequence shown here is derived from an EMBL/GenBank/DDBJ whole genome shotgun (WGS) entry which is preliminary data.</text>
</comment>
<evidence type="ECO:0000259" key="1">
    <source>
        <dbReference type="Pfam" id="PF00144"/>
    </source>
</evidence>
<dbReference type="SUPFAM" id="SSF56601">
    <property type="entry name" value="beta-lactamase/transpeptidase-like"/>
    <property type="match status" value="1"/>
</dbReference>
<keyword evidence="3" id="KW-1185">Reference proteome</keyword>
<dbReference type="PANTHER" id="PTHR43283:SF3">
    <property type="entry name" value="BETA-LACTAMASE FAMILY PROTEIN (AFU_ORTHOLOGUE AFUA_5G07500)"/>
    <property type="match status" value="1"/>
</dbReference>
<dbReference type="Proteomes" id="UP000680038">
    <property type="component" value="Unassembled WGS sequence"/>
</dbReference>